<dbReference type="AlphaFoldDB" id="K5VNL4"/>
<feature type="non-terminal residue" evidence="1">
    <location>
        <position position="230"/>
    </location>
</feature>
<sequence>LQTATGVKNTYTQQWIDRLIKRARQMKRDDSSRTKDSIHDELQQWVEEHKEKIISPFFTVDGFDPTQDTPIEILHTVLLGITKYIWHMTHTQWNTEQKSLYAHRLQATDVKGLSIPAIRAQYIMQYAGSLVGRQLKIVTQTISFHAHDLVPPLVFQLWLAAGEFSSLAWFPEIRNIDEYLDDIEIALANVLDTFCDLDPSKILEKIKLHLLTHTRYDVLRFRPLPGQATE</sequence>
<organism evidence="1 2">
    <name type="scientific">Phanerochaete carnosa (strain HHB-10118-sp)</name>
    <name type="common">White-rot fungus</name>
    <name type="synonym">Peniophora carnosa</name>
    <dbReference type="NCBI Taxonomy" id="650164"/>
    <lineage>
        <taxon>Eukaryota</taxon>
        <taxon>Fungi</taxon>
        <taxon>Dikarya</taxon>
        <taxon>Basidiomycota</taxon>
        <taxon>Agaricomycotina</taxon>
        <taxon>Agaricomycetes</taxon>
        <taxon>Polyporales</taxon>
        <taxon>Phanerochaetaceae</taxon>
        <taxon>Phanerochaete</taxon>
    </lineage>
</organism>
<dbReference type="KEGG" id="pco:PHACADRAFT_53782"/>
<protein>
    <submittedName>
        <fullName evidence="1">Uncharacterized protein</fullName>
    </submittedName>
</protein>
<dbReference type="PANTHER" id="PTHR31912:SF34">
    <property type="entry name" value="NOTOCHORD-RELATED PROTEIN"/>
    <property type="match status" value="1"/>
</dbReference>
<dbReference type="PANTHER" id="PTHR31912">
    <property type="entry name" value="IP13529P"/>
    <property type="match status" value="1"/>
</dbReference>
<dbReference type="Proteomes" id="UP000008370">
    <property type="component" value="Unassembled WGS sequence"/>
</dbReference>
<proteinExistence type="predicted"/>
<feature type="non-terminal residue" evidence="1">
    <location>
        <position position="1"/>
    </location>
</feature>
<keyword evidence="2" id="KW-1185">Reference proteome</keyword>
<dbReference type="InParanoid" id="K5VNL4"/>
<dbReference type="RefSeq" id="XP_007403259.1">
    <property type="nucleotide sequence ID" value="XM_007403197.1"/>
</dbReference>
<dbReference type="GeneID" id="18920005"/>
<dbReference type="OrthoDB" id="2506088at2759"/>
<reference evidence="1 2" key="1">
    <citation type="journal article" date="2012" name="BMC Genomics">
        <title>Comparative genomics of the white-rot fungi, Phanerochaete carnosa and P. chrysosporium, to elucidate the genetic basis of the distinct wood types they colonize.</title>
        <authorList>
            <person name="Suzuki H."/>
            <person name="MacDonald J."/>
            <person name="Syed K."/>
            <person name="Salamov A."/>
            <person name="Hori C."/>
            <person name="Aerts A."/>
            <person name="Henrissat B."/>
            <person name="Wiebenga A."/>
            <person name="vanKuyk P.A."/>
            <person name="Barry K."/>
            <person name="Lindquist E."/>
            <person name="LaButti K."/>
            <person name="Lapidus A."/>
            <person name="Lucas S."/>
            <person name="Coutinho P."/>
            <person name="Gong Y."/>
            <person name="Samejima M."/>
            <person name="Mahadevan R."/>
            <person name="Abou-Zaid M."/>
            <person name="de Vries R.P."/>
            <person name="Igarashi K."/>
            <person name="Yadav J.S."/>
            <person name="Grigoriev I.V."/>
            <person name="Master E.R."/>
        </authorList>
    </citation>
    <scope>NUCLEOTIDE SEQUENCE [LARGE SCALE GENOMIC DNA]</scope>
    <source>
        <strain evidence="1 2">HHB-10118-sp</strain>
    </source>
</reference>
<evidence type="ECO:0000313" key="2">
    <source>
        <dbReference type="Proteomes" id="UP000008370"/>
    </source>
</evidence>
<dbReference type="HOGENOM" id="CLU_004591_3_0_1"/>
<name>K5VNL4_PHACS</name>
<accession>K5VNL4</accession>
<dbReference type="EMBL" id="JH931329">
    <property type="protein sequence ID" value="EKM48189.1"/>
    <property type="molecule type" value="Genomic_DNA"/>
</dbReference>
<gene>
    <name evidence="1" type="ORF">PHACADRAFT_53782</name>
</gene>
<dbReference type="STRING" id="650164.K5VNL4"/>
<evidence type="ECO:0000313" key="1">
    <source>
        <dbReference type="EMBL" id="EKM48189.1"/>
    </source>
</evidence>